<feature type="compositionally biased region" description="Polar residues" evidence="1">
    <location>
        <begin position="236"/>
        <end position="246"/>
    </location>
</feature>
<dbReference type="CDD" id="cd00303">
    <property type="entry name" value="retropepsin_like"/>
    <property type="match status" value="1"/>
</dbReference>
<accession>A0A1Y1ZH53</accession>
<feature type="region of interest" description="Disordered" evidence="1">
    <location>
        <begin position="225"/>
        <end position="260"/>
    </location>
</feature>
<dbReference type="InterPro" id="IPR021109">
    <property type="entry name" value="Peptidase_aspartic_dom_sf"/>
</dbReference>
<evidence type="ECO:0000313" key="2">
    <source>
        <dbReference type="EMBL" id="ORY09581.1"/>
    </source>
</evidence>
<evidence type="ECO:0000256" key="1">
    <source>
        <dbReference type="SAM" id="MobiDB-lite"/>
    </source>
</evidence>
<proteinExistence type="predicted"/>
<protein>
    <submittedName>
        <fullName evidence="2">Uncharacterized protein</fullName>
    </submittedName>
</protein>
<dbReference type="Gene3D" id="2.40.70.10">
    <property type="entry name" value="Acid Proteases"/>
    <property type="match status" value="1"/>
</dbReference>
<evidence type="ECO:0000313" key="3">
    <source>
        <dbReference type="Proteomes" id="UP000193144"/>
    </source>
</evidence>
<keyword evidence="3" id="KW-1185">Reference proteome</keyword>
<dbReference type="AlphaFoldDB" id="A0A1Y1ZH53"/>
<gene>
    <name evidence="2" type="ORF">BCR34DRAFT_368352</name>
</gene>
<dbReference type="STRING" id="1231657.A0A1Y1ZH53"/>
<organism evidence="2 3">
    <name type="scientific">Clohesyomyces aquaticus</name>
    <dbReference type="NCBI Taxonomy" id="1231657"/>
    <lineage>
        <taxon>Eukaryota</taxon>
        <taxon>Fungi</taxon>
        <taxon>Dikarya</taxon>
        <taxon>Ascomycota</taxon>
        <taxon>Pezizomycotina</taxon>
        <taxon>Dothideomycetes</taxon>
        <taxon>Pleosporomycetidae</taxon>
        <taxon>Pleosporales</taxon>
        <taxon>Lindgomycetaceae</taxon>
        <taxon>Clohesyomyces</taxon>
    </lineage>
</organism>
<dbReference type="EMBL" id="MCFA01000084">
    <property type="protein sequence ID" value="ORY09581.1"/>
    <property type="molecule type" value="Genomic_DNA"/>
</dbReference>
<reference evidence="2 3" key="1">
    <citation type="submission" date="2016-07" db="EMBL/GenBank/DDBJ databases">
        <title>Pervasive Adenine N6-methylation of Active Genes in Fungi.</title>
        <authorList>
            <consortium name="DOE Joint Genome Institute"/>
            <person name="Mondo S.J."/>
            <person name="Dannebaum R.O."/>
            <person name="Kuo R.C."/>
            <person name="Labutti K."/>
            <person name="Haridas S."/>
            <person name="Kuo A."/>
            <person name="Salamov A."/>
            <person name="Ahrendt S.R."/>
            <person name="Lipzen A."/>
            <person name="Sullivan W."/>
            <person name="Andreopoulos W.B."/>
            <person name="Clum A."/>
            <person name="Lindquist E."/>
            <person name="Daum C."/>
            <person name="Ramamoorthy G.K."/>
            <person name="Gryganskyi A."/>
            <person name="Culley D."/>
            <person name="Magnuson J.K."/>
            <person name="James T.Y."/>
            <person name="O'Malley M.A."/>
            <person name="Stajich J.E."/>
            <person name="Spatafora J.W."/>
            <person name="Visel A."/>
            <person name="Grigoriev I.V."/>
        </authorList>
    </citation>
    <scope>NUCLEOTIDE SEQUENCE [LARGE SCALE GENOMIC DNA]</scope>
    <source>
        <strain evidence="2 3">CBS 115471</strain>
    </source>
</reference>
<sequence>MGLDTNEDYRFIIKRDVCLQLPITFENTESPATVASIPDTGAGENAMTLELATKLGLFLERPDDKLFCTANGTIFQCQGIVKALCGFGVTYEQGPGAIPCVFYVFQKLASPLIMSGKFLRDTETLSKYRSRLLYRARALIPIPVIRTLGKVDQRLLCSLDGQDVEALPDSGSDIDAISYDYARKRGLHIEPDERSVMFADGTIGRTQGVCIAQLAIGFGVQRIDSSAQPPRRTHSAHSTGDYSGNMATDDDTPSDDIPPVAQLNVSHRMGGSRSMIVAEFHILKELTVDVLIGTGSLETLEVYEKHEEFLVERPLTEIEPAPMNRIRLLGGLEQRFREMAQRWLLVSKDANGGRMQNTSFEQCLNEADHRELAHRESVNKRLAKLTGEEARRAEEDERRRREEYEKYRDMLIRARQGRPNG</sequence>
<name>A0A1Y1ZH53_9PLEO</name>
<comment type="caution">
    <text evidence="2">The sequence shown here is derived from an EMBL/GenBank/DDBJ whole genome shotgun (WGS) entry which is preliminary data.</text>
</comment>
<dbReference type="OrthoDB" id="6079484at2759"/>
<dbReference type="Proteomes" id="UP000193144">
    <property type="component" value="Unassembled WGS sequence"/>
</dbReference>